<protein>
    <submittedName>
        <fullName evidence="1">Uncharacterized protein</fullName>
    </submittedName>
</protein>
<organism evidence="1 2">
    <name type="scientific">Ralstonia phage RSL2</name>
    <dbReference type="NCBI Taxonomy" id="1585840"/>
    <lineage>
        <taxon>Viruses</taxon>
        <taxon>Duplodnaviria</taxon>
        <taxon>Heunggongvirae</taxon>
        <taxon>Uroviricota</taxon>
        <taxon>Caudoviricetes</taxon>
        <taxon>Chimalliviridae</taxon>
        <taxon>Chiangmaivirus</taxon>
        <taxon>Chiangmaivirus RSL2</taxon>
    </lineage>
</organism>
<dbReference type="Proteomes" id="UP000203794">
    <property type="component" value="Segment"/>
</dbReference>
<dbReference type="GeneID" id="26639665"/>
<keyword evidence="2" id="KW-1185">Reference proteome</keyword>
<dbReference type="RefSeq" id="YP_009213073.1">
    <property type="nucleotide sequence ID" value="NC_028950.1"/>
</dbReference>
<proteinExistence type="predicted"/>
<evidence type="ECO:0000313" key="2">
    <source>
        <dbReference type="Proteomes" id="UP000203794"/>
    </source>
</evidence>
<reference evidence="1 2" key="1">
    <citation type="submission" date="2014-12" db="EMBL/GenBank/DDBJ databases">
        <title>Genome analysis of a novel jumbo phage RSL2 infecting the phytopathogen Ralstonia solanacearum.</title>
        <authorList>
            <person name="Kawasaki T."/>
            <person name="Fujie M."/>
            <person name="Chatchawankanphanich O."/>
            <person name="Ogata H."/>
            <person name="Yamada T."/>
        </authorList>
    </citation>
    <scope>NUCLEOTIDE SEQUENCE [LARGE SCALE GENOMIC DNA]</scope>
    <source>
        <strain evidence="1 2">RSL2</strain>
    </source>
</reference>
<dbReference type="KEGG" id="vg:26639665"/>
<dbReference type="OrthoDB" id="29716at10239"/>
<accession>A0A0A8J922</accession>
<name>A0A0A8J922_9CAUD</name>
<evidence type="ECO:0000313" key="1">
    <source>
        <dbReference type="EMBL" id="BAQ02752.1"/>
    </source>
</evidence>
<sequence length="359" mass="41746">MLSIFNDLQPRMKGIISFPEWTFIRDGLMMNLDHTNKYYRSGAYAVGSDHELVKLLFGLTTSTDEELSTYYKRVDAKALTVAQQLGFTTSISKGHMFNNVFFSGKSREVIIVHNEDFDPQQVTENWRDARPIQILRHGFDFIDCFPMQGQLESSGVSCFAINLSMLGVQYRAYRQWQKTYVTEETGRNSVYHFLFAYPLNNMIYDAMDHAVFNRLVRLNQNLPTSDNQYRHPFHVTNFVGRVDRILGKVLETLRNNPLDFYNICATIPLVNQGSLLDLLKLPDIYESRQINWAIYMARIDMLLFLLSFENNLKMMNQSELSKIKYSLKLYLKDGTIQSAVPRDLFGKQKIVIEQLVEKM</sequence>
<dbReference type="EMBL" id="AP014693">
    <property type="protein sequence ID" value="BAQ02752.1"/>
    <property type="molecule type" value="Genomic_DNA"/>
</dbReference>